<feature type="transmembrane region" description="Helical" evidence="7">
    <location>
        <begin position="150"/>
        <end position="168"/>
    </location>
</feature>
<accession>A0A836KN19</accession>
<evidence type="ECO:0000256" key="3">
    <source>
        <dbReference type="ARBA" id="ARBA00022475"/>
    </source>
</evidence>
<evidence type="ECO:0000256" key="7">
    <source>
        <dbReference type="SAM" id="Phobius"/>
    </source>
</evidence>
<comment type="caution">
    <text evidence="8">The sequence shown here is derived from an EMBL/GenBank/DDBJ whole genome shotgun (WGS) entry which is preliminary data.</text>
</comment>
<dbReference type="AlphaFoldDB" id="A0A836KN19"/>
<dbReference type="EMBL" id="JAFEUZ010000017">
    <property type="protein sequence ID" value="KAG5481459.1"/>
    <property type="molecule type" value="Genomic_DNA"/>
</dbReference>
<feature type="transmembrane region" description="Helical" evidence="7">
    <location>
        <begin position="180"/>
        <end position="197"/>
    </location>
</feature>
<dbReference type="InterPro" id="IPR021910">
    <property type="entry name" value="NGX6/PGAP6/MYMK"/>
</dbReference>
<keyword evidence="5 7" id="KW-1133">Transmembrane helix</keyword>
<feature type="transmembrane region" description="Helical" evidence="7">
    <location>
        <begin position="96"/>
        <end position="113"/>
    </location>
</feature>
<protein>
    <submittedName>
        <fullName evidence="8">Uncharacterized protein</fullName>
    </submittedName>
</protein>
<gene>
    <name evidence="8" type="ORF">LSCM1_05468</name>
</gene>
<keyword evidence="9" id="KW-1185">Reference proteome</keyword>
<evidence type="ECO:0000256" key="6">
    <source>
        <dbReference type="ARBA" id="ARBA00023136"/>
    </source>
</evidence>
<feature type="transmembrane region" description="Helical" evidence="7">
    <location>
        <begin position="33"/>
        <end position="52"/>
    </location>
</feature>
<keyword evidence="3" id="KW-1003">Cell membrane</keyword>
<evidence type="ECO:0000256" key="1">
    <source>
        <dbReference type="ARBA" id="ARBA00004651"/>
    </source>
</evidence>
<name>A0A836KN19_9TRYP</name>
<proteinExistence type="inferred from homology"/>
<evidence type="ECO:0000256" key="5">
    <source>
        <dbReference type="ARBA" id="ARBA00022989"/>
    </source>
</evidence>
<dbReference type="RefSeq" id="XP_067179566.1">
    <property type="nucleotide sequence ID" value="XM_067322931.1"/>
</dbReference>
<feature type="transmembrane region" description="Helical" evidence="7">
    <location>
        <begin position="6"/>
        <end position="26"/>
    </location>
</feature>
<reference evidence="8 9" key="1">
    <citation type="submission" date="2021-03" db="EMBL/GenBank/DDBJ databases">
        <title>Leishmania (Mundinia) martiniquensis Genome sequencing and assembly.</title>
        <authorList>
            <person name="Almutairi H."/>
            <person name="Gatherer D."/>
        </authorList>
    </citation>
    <scope>NUCLEOTIDE SEQUENCE [LARGE SCALE GENOMIC DNA]</scope>
    <source>
        <strain evidence="8">LSCM1</strain>
    </source>
</reference>
<keyword evidence="6 7" id="KW-0472">Membrane</keyword>
<comment type="similarity">
    <text evidence="2">Belongs to the TMEM8 family.</text>
</comment>
<dbReference type="PANTHER" id="PTHR36561">
    <property type="entry name" value="HAEMOLYSIN-III RELATED-RELATED"/>
    <property type="match status" value="1"/>
</dbReference>
<keyword evidence="4 7" id="KW-0812">Transmembrane</keyword>
<dbReference type="KEGG" id="lmat:92515443"/>
<dbReference type="GeneID" id="92515443"/>
<feature type="transmembrane region" description="Helical" evidence="7">
    <location>
        <begin position="119"/>
        <end position="138"/>
    </location>
</feature>
<organism evidence="8 9">
    <name type="scientific">Leishmania martiniquensis</name>
    <dbReference type="NCBI Taxonomy" id="1580590"/>
    <lineage>
        <taxon>Eukaryota</taxon>
        <taxon>Discoba</taxon>
        <taxon>Euglenozoa</taxon>
        <taxon>Kinetoplastea</taxon>
        <taxon>Metakinetoplastina</taxon>
        <taxon>Trypanosomatida</taxon>
        <taxon>Trypanosomatidae</taxon>
        <taxon>Leishmaniinae</taxon>
        <taxon>Leishmania</taxon>
    </lineage>
</organism>
<dbReference type="GO" id="GO:0005886">
    <property type="term" value="C:plasma membrane"/>
    <property type="evidence" value="ECO:0007669"/>
    <property type="project" value="UniProtKB-SubCell"/>
</dbReference>
<dbReference type="PANTHER" id="PTHR36561:SF2">
    <property type="entry name" value="HAEMOLYSIN-III RELATED"/>
    <property type="match status" value="1"/>
</dbReference>
<evidence type="ECO:0000313" key="9">
    <source>
        <dbReference type="Proteomes" id="UP000673552"/>
    </source>
</evidence>
<dbReference type="Pfam" id="PF12036">
    <property type="entry name" value="DUF3522"/>
    <property type="match status" value="1"/>
</dbReference>
<dbReference type="OrthoDB" id="10266771at2759"/>
<evidence type="ECO:0000256" key="2">
    <source>
        <dbReference type="ARBA" id="ARBA00005542"/>
    </source>
</evidence>
<dbReference type="Proteomes" id="UP000673552">
    <property type="component" value="Chromosome 17"/>
</dbReference>
<sequence>MREGESPAILFIMTVLSHLTLLPTPYVFYKRQYVFELCCSIFGLVVSFMYHTTESFNTPIFLSEMQWHRLDNIGAISMMGIWQVYLCCFQNPFVEMCCKCFCIFFTLIVQQKHPWDVRFTIAPVLCFSLFPVVKHCFIDHRIPSVCIRRLALGSLLFSIALVFFFLGLDDRADKYRMCHSAWHFFCGLAFFFFWVMVKTPGCTGNYGRHRHELAARGDILL</sequence>
<evidence type="ECO:0000313" key="8">
    <source>
        <dbReference type="EMBL" id="KAG5481459.1"/>
    </source>
</evidence>
<comment type="subcellular location">
    <subcellularLocation>
        <location evidence="1">Cell membrane</location>
        <topology evidence="1">Multi-pass membrane protein</topology>
    </subcellularLocation>
</comment>
<evidence type="ECO:0000256" key="4">
    <source>
        <dbReference type="ARBA" id="ARBA00022692"/>
    </source>
</evidence>